<evidence type="ECO:0000313" key="2">
    <source>
        <dbReference type="EMBL" id="SJN34177.1"/>
    </source>
</evidence>
<dbReference type="RefSeq" id="WP_087137299.1">
    <property type="nucleotide sequence ID" value="NZ_FUKR01000050.1"/>
</dbReference>
<feature type="region of interest" description="Disordered" evidence="1">
    <location>
        <begin position="159"/>
        <end position="181"/>
    </location>
</feature>
<dbReference type="AlphaFoldDB" id="A0A1R4JQ99"/>
<sequence>MTTFDQIKPTAGDTLASHEYILDIAKYATTGVVPSSFINVPDFKDFAPAAPPKLANVTTYANKGNTAQRKTGEDWTAQFNVLPIIGDDGSLQPELELLLAAADGIGAENLIWFQYYHARVASLAYQGTAAVEVTRQNTGPEGEIEFYSITLTGQGDRVKVQNPATAPGGDSNEGAIDPDGE</sequence>
<evidence type="ECO:0000256" key="1">
    <source>
        <dbReference type="SAM" id="MobiDB-lite"/>
    </source>
</evidence>
<evidence type="ECO:0008006" key="4">
    <source>
        <dbReference type="Google" id="ProtNLM"/>
    </source>
</evidence>
<proteinExistence type="predicted"/>
<dbReference type="EMBL" id="FUKR01000050">
    <property type="protein sequence ID" value="SJN34177.1"/>
    <property type="molecule type" value="Genomic_DNA"/>
</dbReference>
<dbReference type="OrthoDB" id="3268635at2"/>
<name>A0A1R4JQ99_9MICO</name>
<protein>
    <recommendedName>
        <fullName evidence="4">Phage major tail protein</fullName>
    </recommendedName>
</protein>
<reference evidence="3" key="1">
    <citation type="submission" date="2017-02" db="EMBL/GenBank/DDBJ databases">
        <authorList>
            <person name="Dridi B."/>
        </authorList>
    </citation>
    <scope>NUCLEOTIDE SEQUENCE [LARGE SCALE GENOMIC DNA]</scope>
    <source>
        <strain evidence="3">EB411</strain>
    </source>
</reference>
<evidence type="ECO:0000313" key="3">
    <source>
        <dbReference type="Proteomes" id="UP000196778"/>
    </source>
</evidence>
<gene>
    <name evidence="2" type="ORF">FM119_08805</name>
</gene>
<keyword evidence="3" id="KW-1185">Reference proteome</keyword>
<dbReference type="Proteomes" id="UP000196778">
    <property type="component" value="Unassembled WGS sequence"/>
</dbReference>
<organism evidence="2 3">
    <name type="scientific">Mycetocola reblochoni REB411</name>
    <dbReference type="NCBI Taxonomy" id="1255698"/>
    <lineage>
        <taxon>Bacteria</taxon>
        <taxon>Bacillati</taxon>
        <taxon>Actinomycetota</taxon>
        <taxon>Actinomycetes</taxon>
        <taxon>Micrococcales</taxon>
        <taxon>Microbacteriaceae</taxon>
        <taxon>Mycetocola</taxon>
    </lineage>
</organism>
<accession>A0A1R4JQ99</accession>
<dbReference type="NCBIfam" id="NF047353">
    <property type="entry name" value="tube_lmo2291"/>
    <property type="match status" value="1"/>
</dbReference>